<keyword evidence="6 12" id="KW-0067">ATP-binding</keyword>
<accession>A0A931CT65</accession>
<evidence type="ECO:0000256" key="1">
    <source>
        <dbReference type="ARBA" id="ARBA00022448"/>
    </source>
</evidence>
<evidence type="ECO:0000256" key="5">
    <source>
        <dbReference type="ARBA" id="ARBA00022741"/>
    </source>
</evidence>
<name>A0A931CT65_9BACT</name>
<evidence type="ECO:0000256" key="3">
    <source>
        <dbReference type="ARBA" id="ARBA00022496"/>
    </source>
</evidence>
<evidence type="ECO:0000256" key="8">
    <source>
        <dbReference type="ARBA" id="ARBA00023004"/>
    </source>
</evidence>
<dbReference type="PANTHER" id="PTHR42781:SF1">
    <property type="entry name" value="THIAMINE IMPORT ATP-BINDING PROTEIN THIQ"/>
    <property type="match status" value="1"/>
</dbReference>
<keyword evidence="9" id="KW-0406">Ion transport</keyword>
<dbReference type="InterPro" id="IPR027417">
    <property type="entry name" value="P-loop_NTPase"/>
</dbReference>
<organism evidence="12 13">
    <name type="scientific">Desulfotignum balticum</name>
    <dbReference type="NCBI Taxonomy" id="115781"/>
    <lineage>
        <taxon>Bacteria</taxon>
        <taxon>Pseudomonadati</taxon>
        <taxon>Thermodesulfobacteriota</taxon>
        <taxon>Desulfobacteria</taxon>
        <taxon>Desulfobacterales</taxon>
        <taxon>Desulfobacteraceae</taxon>
        <taxon>Desulfotignum</taxon>
    </lineage>
</organism>
<keyword evidence="8" id="KW-0408">Iron</keyword>
<dbReference type="PROSITE" id="PS50893">
    <property type="entry name" value="ABC_TRANSPORTER_2"/>
    <property type="match status" value="1"/>
</dbReference>
<dbReference type="SMART" id="SM00382">
    <property type="entry name" value="AAA"/>
    <property type="match status" value="1"/>
</dbReference>
<dbReference type="InterPro" id="IPR003593">
    <property type="entry name" value="AAA+_ATPase"/>
</dbReference>
<sequence length="319" mass="35421">MDITLRHIGKSYKHQPVLESIGFAVNARELVSIVGPSGAGKTTLLKIIAGLETPDQGEVAFSEPVSKHHPVIIVFQDYVLFPAMTVRQNIGFGLKARHMEKNQIKNQVDRMLDYFKLAPQADQYPAQLSAGQKQRVAIARAMIVNPAVLLLDEPFANLDRNLKMETARFIRTTQQAFGIPTISVTHDLEEAFAMSDRIGVLLDGRVQQFDTPRQVYFHSATPAVARFLGPVNEIPPSLFPLFRVDEAVAGSLNGTPLPARPENLAIIADPEGFGRITEKTFAGHYTVYGVAAGSQTYTIYSQNDRFDRDQPVSLRYRPF</sequence>
<keyword evidence="3" id="KW-0410">Iron transport</keyword>
<dbReference type="SUPFAM" id="SSF52540">
    <property type="entry name" value="P-loop containing nucleoside triphosphate hydrolases"/>
    <property type="match status" value="1"/>
</dbReference>
<keyword evidence="4" id="KW-0997">Cell inner membrane</keyword>
<keyword evidence="1" id="KW-0813">Transport</keyword>
<keyword evidence="10" id="KW-0472">Membrane</keyword>
<dbReference type="Proteomes" id="UP000706172">
    <property type="component" value="Unassembled WGS sequence"/>
</dbReference>
<dbReference type="CDD" id="cd03259">
    <property type="entry name" value="ABC_Carb_Solutes_like"/>
    <property type="match status" value="1"/>
</dbReference>
<evidence type="ECO:0000313" key="12">
    <source>
        <dbReference type="EMBL" id="MBG0778435.1"/>
    </source>
</evidence>
<dbReference type="GO" id="GO:0015697">
    <property type="term" value="P:quaternary ammonium group transport"/>
    <property type="evidence" value="ECO:0007669"/>
    <property type="project" value="UniProtKB-ARBA"/>
</dbReference>
<dbReference type="InterPro" id="IPR017871">
    <property type="entry name" value="ABC_transporter-like_CS"/>
</dbReference>
<evidence type="ECO:0000256" key="7">
    <source>
        <dbReference type="ARBA" id="ARBA00022967"/>
    </source>
</evidence>
<dbReference type="InterPro" id="IPR015853">
    <property type="entry name" value="ABC_transpr_FbpC"/>
</dbReference>
<dbReference type="InterPro" id="IPR003439">
    <property type="entry name" value="ABC_transporter-like_ATP-bd"/>
</dbReference>
<dbReference type="AlphaFoldDB" id="A0A931CT65"/>
<dbReference type="Gene3D" id="3.40.50.300">
    <property type="entry name" value="P-loop containing nucleotide triphosphate hydrolases"/>
    <property type="match status" value="1"/>
</dbReference>
<dbReference type="PANTHER" id="PTHR42781">
    <property type="entry name" value="SPERMIDINE/PUTRESCINE IMPORT ATP-BINDING PROTEIN POTA"/>
    <property type="match status" value="1"/>
</dbReference>
<evidence type="ECO:0000256" key="9">
    <source>
        <dbReference type="ARBA" id="ARBA00023065"/>
    </source>
</evidence>
<reference evidence="12" key="1">
    <citation type="submission" date="2020-07" db="EMBL/GenBank/DDBJ databases">
        <title>Severe corrosion of carbon steel in oil field produced water can be linked to methanogenic archaea containing a special type of NiFe hydrogenase.</title>
        <authorList>
            <person name="Lahme S."/>
            <person name="Mand J."/>
            <person name="Longwell J."/>
            <person name="Smith R."/>
            <person name="Enning D."/>
        </authorList>
    </citation>
    <scope>NUCLEOTIDE SEQUENCE</scope>
    <source>
        <strain evidence="12">MIC098Bin6</strain>
    </source>
</reference>
<dbReference type="EMBL" id="JACCQK010000023">
    <property type="protein sequence ID" value="MBG0778435.1"/>
    <property type="molecule type" value="Genomic_DNA"/>
</dbReference>
<evidence type="ECO:0000256" key="6">
    <source>
        <dbReference type="ARBA" id="ARBA00022840"/>
    </source>
</evidence>
<keyword evidence="2" id="KW-1003">Cell membrane</keyword>
<dbReference type="GO" id="GO:0005524">
    <property type="term" value="F:ATP binding"/>
    <property type="evidence" value="ECO:0007669"/>
    <property type="project" value="UniProtKB-KW"/>
</dbReference>
<dbReference type="InterPro" id="IPR050093">
    <property type="entry name" value="ABC_SmlMolc_Importer"/>
</dbReference>
<dbReference type="Pfam" id="PF00005">
    <property type="entry name" value="ABC_tran"/>
    <property type="match status" value="1"/>
</dbReference>
<evidence type="ECO:0000259" key="11">
    <source>
        <dbReference type="PROSITE" id="PS50893"/>
    </source>
</evidence>
<evidence type="ECO:0000313" key="13">
    <source>
        <dbReference type="Proteomes" id="UP000706172"/>
    </source>
</evidence>
<dbReference type="PROSITE" id="PS00211">
    <property type="entry name" value="ABC_TRANSPORTER_1"/>
    <property type="match status" value="1"/>
</dbReference>
<dbReference type="FunFam" id="3.40.50.300:FF:000425">
    <property type="entry name" value="Probable ABC transporter, ATP-binding subunit"/>
    <property type="match status" value="1"/>
</dbReference>
<proteinExistence type="predicted"/>
<evidence type="ECO:0000256" key="10">
    <source>
        <dbReference type="ARBA" id="ARBA00023136"/>
    </source>
</evidence>
<protein>
    <submittedName>
        <fullName evidence="12">ABC transporter ATP-binding protein</fullName>
    </submittedName>
</protein>
<dbReference type="GO" id="GO:0015408">
    <property type="term" value="F:ABC-type ferric iron transporter activity"/>
    <property type="evidence" value="ECO:0007669"/>
    <property type="project" value="InterPro"/>
</dbReference>
<keyword evidence="7" id="KW-1278">Translocase</keyword>
<feature type="domain" description="ABC transporter" evidence="11">
    <location>
        <begin position="3"/>
        <end position="228"/>
    </location>
</feature>
<evidence type="ECO:0000256" key="4">
    <source>
        <dbReference type="ARBA" id="ARBA00022519"/>
    </source>
</evidence>
<gene>
    <name evidence="12" type="ORF">H0S81_00680</name>
</gene>
<keyword evidence="5" id="KW-0547">Nucleotide-binding</keyword>
<comment type="caution">
    <text evidence="12">The sequence shown here is derived from an EMBL/GenBank/DDBJ whole genome shotgun (WGS) entry which is preliminary data.</text>
</comment>
<evidence type="ECO:0000256" key="2">
    <source>
        <dbReference type="ARBA" id="ARBA00022475"/>
    </source>
</evidence>
<dbReference type="GO" id="GO:0016020">
    <property type="term" value="C:membrane"/>
    <property type="evidence" value="ECO:0007669"/>
    <property type="project" value="InterPro"/>
</dbReference>
<dbReference type="GO" id="GO:0016887">
    <property type="term" value="F:ATP hydrolysis activity"/>
    <property type="evidence" value="ECO:0007669"/>
    <property type="project" value="InterPro"/>
</dbReference>